<evidence type="ECO:0000256" key="8">
    <source>
        <dbReference type="SAM" id="MobiDB-lite"/>
    </source>
</evidence>
<dbReference type="GO" id="GO:1990904">
    <property type="term" value="C:ribonucleoprotein complex"/>
    <property type="evidence" value="ECO:0007669"/>
    <property type="project" value="UniProtKB-KW"/>
</dbReference>
<dbReference type="InterPro" id="IPR009027">
    <property type="entry name" value="Ribosomal_bL9/RNase_H1_N"/>
</dbReference>
<sequence length="149" mass="16765">MSKIKVILKENIKGQGKKGEVISVSEGYAKNFLFAQKKAILATPEELKRLESRKEREAKKEEKEKEKAKKNKELLESKPLETTIKVGNNGKSFGAITSKEIAILIKENFNLDIDKKKIDAHFKNIGTHIAEVKLHNDVKANVKVVVKGK</sequence>
<name>A0AA46DZ80_9FUSO</name>
<comment type="caution">
    <text evidence="10">The sequence shown here is derived from an EMBL/GenBank/DDBJ whole genome shotgun (WGS) entry which is preliminary data.</text>
</comment>
<dbReference type="HAMAP" id="MF_00503">
    <property type="entry name" value="Ribosomal_bL9"/>
    <property type="match status" value="1"/>
</dbReference>
<dbReference type="NCBIfam" id="TIGR00158">
    <property type="entry name" value="L9"/>
    <property type="match status" value="1"/>
</dbReference>
<protein>
    <recommendedName>
        <fullName evidence="6 7">Large ribosomal subunit protein bL9</fullName>
    </recommendedName>
</protein>
<dbReference type="Pfam" id="PF01281">
    <property type="entry name" value="Ribosomal_L9_N"/>
    <property type="match status" value="1"/>
</dbReference>
<evidence type="ECO:0000256" key="3">
    <source>
        <dbReference type="ARBA" id="ARBA00022884"/>
    </source>
</evidence>
<dbReference type="InterPro" id="IPR020594">
    <property type="entry name" value="Ribosomal_bL9_bac/chp"/>
</dbReference>
<keyword evidence="5 7" id="KW-0687">Ribonucleoprotein</keyword>
<dbReference type="PROSITE" id="PS00651">
    <property type="entry name" value="RIBOSOMAL_L9"/>
    <property type="match status" value="1"/>
</dbReference>
<comment type="function">
    <text evidence="7">Binds to the 23S rRNA.</text>
</comment>
<dbReference type="InterPro" id="IPR036935">
    <property type="entry name" value="Ribosomal_bL9_N_sf"/>
</dbReference>
<accession>A0AA46DZ80</accession>
<dbReference type="InterPro" id="IPR036791">
    <property type="entry name" value="Ribosomal_bL9_C_sf"/>
</dbReference>
<evidence type="ECO:0000256" key="4">
    <source>
        <dbReference type="ARBA" id="ARBA00022980"/>
    </source>
</evidence>
<keyword evidence="3 7" id="KW-0694">RNA-binding</keyword>
<evidence type="ECO:0000256" key="5">
    <source>
        <dbReference type="ARBA" id="ARBA00023274"/>
    </source>
</evidence>
<evidence type="ECO:0000256" key="7">
    <source>
        <dbReference type="HAMAP-Rule" id="MF_00503"/>
    </source>
</evidence>
<dbReference type="InterPro" id="IPR020070">
    <property type="entry name" value="Ribosomal_bL9_N"/>
</dbReference>
<dbReference type="InterPro" id="IPR020069">
    <property type="entry name" value="Ribosomal_bL9_C"/>
</dbReference>
<dbReference type="InterPro" id="IPR000244">
    <property type="entry name" value="Ribosomal_bL9"/>
</dbReference>
<comment type="similarity">
    <text evidence="1 7">Belongs to the bacterial ribosomal protein bL9 family.</text>
</comment>
<evidence type="ECO:0000313" key="11">
    <source>
        <dbReference type="Proteomes" id="UP000294678"/>
    </source>
</evidence>
<dbReference type="Gene3D" id="3.40.5.10">
    <property type="entry name" value="Ribosomal protein L9, N-terminal domain"/>
    <property type="match status" value="1"/>
</dbReference>
<evidence type="ECO:0000313" key="10">
    <source>
        <dbReference type="EMBL" id="TDT71486.1"/>
    </source>
</evidence>
<evidence type="ECO:0000256" key="1">
    <source>
        <dbReference type="ARBA" id="ARBA00010605"/>
    </source>
</evidence>
<dbReference type="GO" id="GO:0005840">
    <property type="term" value="C:ribosome"/>
    <property type="evidence" value="ECO:0007669"/>
    <property type="project" value="UniProtKB-KW"/>
</dbReference>
<evidence type="ECO:0000256" key="2">
    <source>
        <dbReference type="ARBA" id="ARBA00022730"/>
    </source>
</evidence>
<keyword evidence="4 7" id="KW-0689">Ribosomal protein</keyword>
<evidence type="ECO:0000256" key="6">
    <source>
        <dbReference type="ARBA" id="ARBA00035292"/>
    </source>
</evidence>
<dbReference type="RefSeq" id="WP_134112753.1">
    <property type="nucleotide sequence ID" value="NZ_SOBG01000003.1"/>
</dbReference>
<keyword evidence="11" id="KW-1185">Reference proteome</keyword>
<dbReference type="Gene3D" id="3.10.430.100">
    <property type="entry name" value="Ribosomal protein L9, C-terminal domain"/>
    <property type="match status" value="1"/>
</dbReference>
<dbReference type="AlphaFoldDB" id="A0AA46DZ80"/>
<dbReference type="Pfam" id="PF03948">
    <property type="entry name" value="Ribosomal_L9_C"/>
    <property type="match status" value="1"/>
</dbReference>
<dbReference type="GO" id="GO:0006412">
    <property type="term" value="P:translation"/>
    <property type="evidence" value="ECO:0007669"/>
    <property type="project" value="UniProtKB-UniRule"/>
</dbReference>
<gene>
    <name evidence="7" type="primary">rplI</name>
    <name evidence="10" type="ORF">EV215_0862</name>
</gene>
<feature type="region of interest" description="Disordered" evidence="8">
    <location>
        <begin position="52"/>
        <end position="74"/>
    </location>
</feature>
<organism evidence="10 11">
    <name type="scientific">Hypnocyclicus thermotrophus</name>
    <dbReference type="NCBI Taxonomy" id="1627895"/>
    <lineage>
        <taxon>Bacteria</taxon>
        <taxon>Fusobacteriati</taxon>
        <taxon>Fusobacteriota</taxon>
        <taxon>Fusobacteriia</taxon>
        <taxon>Fusobacteriales</taxon>
        <taxon>Fusobacteriaceae</taxon>
        <taxon>Hypnocyclicus</taxon>
    </lineage>
</organism>
<dbReference type="SUPFAM" id="SSF55658">
    <property type="entry name" value="L9 N-domain-like"/>
    <property type="match status" value="1"/>
</dbReference>
<proteinExistence type="inferred from homology"/>
<reference evidence="10 11" key="1">
    <citation type="submission" date="2019-03" db="EMBL/GenBank/DDBJ databases">
        <title>Genomic Encyclopedia of Type Strains, Phase IV (KMG-IV): sequencing the most valuable type-strain genomes for metagenomic binning, comparative biology and taxonomic classification.</title>
        <authorList>
            <person name="Goeker M."/>
        </authorList>
    </citation>
    <scope>NUCLEOTIDE SEQUENCE [LARGE SCALE GENOMIC DNA]</scope>
    <source>
        <strain evidence="10 11">DSM 100055</strain>
    </source>
</reference>
<dbReference type="EMBL" id="SOBG01000003">
    <property type="protein sequence ID" value="TDT71486.1"/>
    <property type="molecule type" value="Genomic_DNA"/>
</dbReference>
<dbReference type="GO" id="GO:0019843">
    <property type="term" value="F:rRNA binding"/>
    <property type="evidence" value="ECO:0007669"/>
    <property type="project" value="UniProtKB-UniRule"/>
</dbReference>
<evidence type="ECO:0000259" key="9">
    <source>
        <dbReference type="PROSITE" id="PS00651"/>
    </source>
</evidence>
<feature type="domain" description="Ribosomal protein L9" evidence="9">
    <location>
        <begin position="16"/>
        <end position="43"/>
    </location>
</feature>
<dbReference type="SUPFAM" id="SSF55653">
    <property type="entry name" value="Ribosomal protein L9 C-domain"/>
    <property type="match status" value="1"/>
</dbReference>
<dbReference type="GO" id="GO:0003735">
    <property type="term" value="F:structural constituent of ribosome"/>
    <property type="evidence" value="ECO:0007669"/>
    <property type="project" value="InterPro"/>
</dbReference>
<dbReference type="Proteomes" id="UP000294678">
    <property type="component" value="Unassembled WGS sequence"/>
</dbReference>
<keyword evidence="2 7" id="KW-0699">rRNA-binding</keyword>
<dbReference type="PANTHER" id="PTHR21368">
    <property type="entry name" value="50S RIBOSOMAL PROTEIN L9"/>
    <property type="match status" value="1"/>
</dbReference>